<name>A0A0F9VD07_9ZZZZ</name>
<gene>
    <name evidence="1" type="ORF">LCGC14_0420250</name>
</gene>
<sequence length="85" mass="9993">MSKILPTFLMLVMLAWGFYLGFNWPEPELPIEPWEATQYLEAARDSHQYFVDNPDKIKWADDSRQDAEWVEIYGQIIGMIEVLGQ</sequence>
<comment type="caution">
    <text evidence="1">The sequence shown here is derived from an EMBL/GenBank/DDBJ whole genome shotgun (WGS) entry which is preliminary data.</text>
</comment>
<dbReference type="EMBL" id="LAZR01000383">
    <property type="protein sequence ID" value="KKN71446.1"/>
    <property type="molecule type" value="Genomic_DNA"/>
</dbReference>
<accession>A0A0F9VD07</accession>
<evidence type="ECO:0000313" key="1">
    <source>
        <dbReference type="EMBL" id="KKN71446.1"/>
    </source>
</evidence>
<proteinExistence type="predicted"/>
<organism evidence="1">
    <name type="scientific">marine sediment metagenome</name>
    <dbReference type="NCBI Taxonomy" id="412755"/>
    <lineage>
        <taxon>unclassified sequences</taxon>
        <taxon>metagenomes</taxon>
        <taxon>ecological metagenomes</taxon>
    </lineage>
</organism>
<reference evidence="1" key="1">
    <citation type="journal article" date="2015" name="Nature">
        <title>Complex archaea that bridge the gap between prokaryotes and eukaryotes.</title>
        <authorList>
            <person name="Spang A."/>
            <person name="Saw J.H."/>
            <person name="Jorgensen S.L."/>
            <person name="Zaremba-Niedzwiedzka K."/>
            <person name="Martijn J."/>
            <person name="Lind A.E."/>
            <person name="van Eijk R."/>
            <person name="Schleper C."/>
            <person name="Guy L."/>
            <person name="Ettema T.J."/>
        </authorList>
    </citation>
    <scope>NUCLEOTIDE SEQUENCE</scope>
</reference>
<dbReference type="AlphaFoldDB" id="A0A0F9VD07"/>
<protein>
    <submittedName>
        <fullName evidence="1">Uncharacterized protein</fullName>
    </submittedName>
</protein>